<proteinExistence type="predicted"/>
<evidence type="ECO:0000313" key="2">
    <source>
        <dbReference type="Proteomes" id="UP000267469"/>
    </source>
</evidence>
<dbReference type="EMBL" id="RJTM01000081">
    <property type="protein sequence ID" value="RNL86316.1"/>
    <property type="molecule type" value="Genomic_DNA"/>
</dbReference>
<gene>
    <name evidence="1" type="ORF">ED312_11325</name>
</gene>
<name>A0A3N0EEN7_SINP1</name>
<organism evidence="1 2">
    <name type="scientific">Sinomicrobium pectinilyticum</name>
    <dbReference type="NCBI Taxonomy" id="1084421"/>
    <lineage>
        <taxon>Bacteria</taxon>
        <taxon>Pseudomonadati</taxon>
        <taxon>Bacteroidota</taxon>
        <taxon>Flavobacteriia</taxon>
        <taxon>Flavobacteriales</taxon>
        <taxon>Flavobacteriaceae</taxon>
        <taxon>Sinomicrobium</taxon>
    </lineage>
</organism>
<accession>A0A3N0EEN7</accession>
<reference evidence="1 2" key="1">
    <citation type="submission" date="2018-10" db="EMBL/GenBank/DDBJ databases">
        <title>Sinomicrobium pectinilyticum sp. nov., a pectinase-producing bacterium isolated from alkaline and saline soil, and emended description of the genus Sinomicrobium.</title>
        <authorList>
            <person name="Cheng B."/>
            <person name="Li C."/>
            <person name="Lai Q."/>
            <person name="Du M."/>
            <person name="Shao Z."/>
            <person name="Xu P."/>
            <person name="Yang C."/>
        </authorList>
    </citation>
    <scope>NUCLEOTIDE SEQUENCE [LARGE SCALE GENOMIC DNA]</scope>
    <source>
        <strain evidence="1 2">5DNS001</strain>
    </source>
</reference>
<dbReference type="Proteomes" id="UP000267469">
    <property type="component" value="Unassembled WGS sequence"/>
</dbReference>
<dbReference type="AlphaFoldDB" id="A0A3N0EEN7"/>
<keyword evidence="2" id="KW-1185">Reference proteome</keyword>
<evidence type="ECO:0000313" key="1">
    <source>
        <dbReference type="EMBL" id="RNL86316.1"/>
    </source>
</evidence>
<protein>
    <submittedName>
        <fullName evidence="1">Uncharacterized protein</fullName>
    </submittedName>
</protein>
<comment type="caution">
    <text evidence="1">The sequence shown here is derived from an EMBL/GenBank/DDBJ whole genome shotgun (WGS) entry which is preliminary data.</text>
</comment>
<sequence>MRLPYAGYKKENSCVPGRHYKIKARRKTTGKLLFRTLTIVSVLKCEPGLLVRTVPKTRSRICRKTRPDRMNPPADYPSEITRSWIADPGYRVTVKF</sequence>